<protein>
    <submittedName>
        <fullName evidence="5">Transcriptional regulator, MarR family</fullName>
    </submittedName>
</protein>
<evidence type="ECO:0000256" key="3">
    <source>
        <dbReference type="ARBA" id="ARBA00023163"/>
    </source>
</evidence>
<feature type="domain" description="HTH marR-type" evidence="4">
    <location>
        <begin position="61"/>
        <end position="194"/>
    </location>
</feature>
<dbReference type="GO" id="GO:0003700">
    <property type="term" value="F:DNA-binding transcription factor activity"/>
    <property type="evidence" value="ECO:0007669"/>
    <property type="project" value="InterPro"/>
</dbReference>
<dbReference type="eggNOG" id="COG1846">
    <property type="taxonomic scope" value="Bacteria"/>
</dbReference>
<keyword evidence="3" id="KW-0804">Transcription</keyword>
<organism evidence="5 6">
    <name type="scientific">Microscilla marina ATCC 23134</name>
    <dbReference type="NCBI Taxonomy" id="313606"/>
    <lineage>
        <taxon>Bacteria</taxon>
        <taxon>Pseudomonadati</taxon>
        <taxon>Bacteroidota</taxon>
        <taxon>Cytophagia</taxon>
        <taxon>Cytophagales</taxon>
        <taxon>Microscillaceae</taxon>
        <taxon>Microscilla</taxon>
    </lineage>
</organism>
<evidence type="ECO:0000259" key="4">
    <source>
        <dbReference type="PROSITE" id="PS50995"/>
    </source>
</evidence>
<dbReference type="PANTHER" id="PTHR42756:SF1">
    <property type="entry name" value="TRANSCRIPTIONAL REPRESSOR OF EMRAB OPERON"/>
    <property type="match status" value="1"/>
</dbReference>
<keyword evidence="2" id="KW-0238">DNA-binding</keyword>
<dbReference type="SUPFAM" id="SSF46785">
    <property type="entry name" value="Winged helix' DNA-binding domain"/>
    <property type="match status" value="1"/>
</dbReference>
<evidence type="ECO:0000313" key="6">
    <source>
        <dbReference type="Proteomes" id="UP000004095"/>
    </source>
</evidence>
<gene>
    <name evidence="5" type="ORF">M23134_07120</name>
</gene>
<dbReference type="InterPro" id="IPR036388">
    <property type="entry name" value="WH-like_DNA-bd_sf"/>
</dbReference>
<dbReference type="PROSITE" id="PS50995">
    <property type="entry name" value="HTH_MARR_2"/>
    <property type="match status" value="1"/>
</dbReference>
<evidence type="ECO:0000256" key="2">
    <source>
        <dbReference type="ARBA" id="ARBA00023125"/>
    </source>
</evidence>
<sequence length="217" mass="24847">MHKRYKLISDLVRLTARFEEEVSDQELDIMNFTAWLNDQVQGNEELAKDENSRTYPAPSLDVQLSSVVGYLYRYAKHYSKKALKDSPLTTLDDYVFLATVMIKPGMTKSEVIQEHLLEITSGAEILKRLQKHGFIEDYENPDDKRSKKLKVTSAGMQALQTAQADMSQAAQIVGGNLSDQEKMRVLQIGYKLKAFHDEIHAEDKKSPLKDILDKYFE</sequence>
<proteinExistence type="predicted"/>
<name>A1ZUF2_MICM2</name>
<dbReference type="InterPro" id="IPR000835">
    <property type="entry name" value="HTH_MarR-typ"/>
</dbReference>
<dbReference type="Gene3D" id="1.10.10.10">
    <property type="entry name" value="Winged helix-like DNA-binding domain superfamily/Winged helix DNA-binding domain"/>
    <property type="match status" value="1"/>
</dbReference>
<comment type="caution">
    <text evidence="5">The sequence shown here is derived from an EMBL/GenBank/DDBJ whole genome shotgun (WGS) entry which is preliminary data.</text>
</comment>
<keyword evidence="6" id="KW-1185">Reference proteome</keyword>
<evidence type="ECO:0000256" key="1">
    <source>
        <dbReference type="ARBA" id="ARBA00023015"/>
    </source>
</evidence>
<reference evidence="5 6" key="1">
    <citation type="submission" date="2007-01" db="EMBL/GenBank/DDBJ databases">
        <authorList>
            <person name="Haygood M."/>
            <person name="Podell S."/>
            <person name="Anderson C."/>
            <person name="Hopkinson B."/>
            <person name="Roe K."/>
            <person name="Barbeau K."/>
            <person name="Gaasterland T."/>
            <person name="Ferriera S."/>
            <person name="Johnson J."/>
            <person name="Kravitz S."/>
            <person name="Beeson K."/>
            <person name="Sutton G."/>
            <person name="Rogers Y.-H."/>
            <person name="Friedman R."/>
            <person name="Frazier M."/>
            <person name="Venter J.C."/>
        </authorList>
    </citation>
    <scope>NUCLEOTIDE SEQUENCE [LARGE SCALE GENOMIC DNA]</scope>
    <source>
        <strain evidence="5 6">ATCC 23134</strain>
    </source>
</reference>
<dbReference type="Pfam" id="PF13463">
    <property type="entry name" value="HTH_27"/>
    <property type="match status" value="1"/>
</dbReference>
<accession>A1ZUF2</accession>
<dbReference type="Proteomes" id="UP000004095">
    <property type="component" value="Unassembled WGS sequence"/>
</dbReference>
<evidence type="ECO:0000313" key="5">
    <source>
        <dbReference type="EMBL" id="EAY25971.1"/>
    </source>
</evidence>
<dbReference type="InterPro" id="IPR036390">
    <property type="entry name" value="WH_DNA-bd_sf"/>
</dbReference>
<dbReference type="SMART" id="SM00347">
    <property type="entry name" value="HTH_MARR"/>
    <property type="match status" value="1"/>
</dbReference>
<dbReference type="GO" id="GO:0003677">
    <property type="term" value="F:DNA binding"/>
    <property type="evidence" value="ECO:0007669"/>
    <property type="project" value="UniProtKB-KW"/>
</dbReference>
<dbReference type="PANTHER" id="PTHR42756">
    <property type="entry name" value="TRANSCRIPTIONAL REGULATOR, MARR"/>
    <property type="match status" value="1"/>
</dbReference>
<dbReference type="EMBL" id="AAWS01000040">
    <property type="protein sequence ID" value="EAY25971.1"/>
    <property type="molecule type" value="Genomic_DNA"/>
</dbReference>
<keyword evidence="1" id="KW-0805">Transcription regulation</keyword>
<dbReference type="AlphaFoldDB" id="A1ZUF2"/>
<dbReference type="OrthoDB" id="961069at2"/>
<dbReference type="RefSeq" id="WP_002701754.1">
    <property type="nucleotide sequence ID" value="NZ_AAWS01000040.1"/>
</dbReference>